<dbReference type="AlphaFoldDB" id="A0A830BLR3"/>
<evidence type="ECO:0000256" key="5">
    <source>
        <dbReference type="ARBA" id="ARBA00023163"/>
    </source>
</evidence>
<dbReference type="InterPro" id="IPR036955">
    <property type="entry name" value="AP2/ERF_dom_sf"/>
</dbReference>
<dbReference type="PANTHER" id="PTHR31677">
    <property type="entry name" value="AP2 DOMAIN CLASS TRANSCRIPTION FACTOR"/>
    <property type="match status" value="1"/>
</dbReference>
<dbReference type="GO" id="GO:0005634">
    <property type="term" value="C:nucleus"/>
    <property type="evidence" value="ECO:0007669"/>
    <property type="project" value="UniProtKB-SubCell"/>
</dbReference>
<sequence length="170" mass="18581">MGALRREIRDPGKKSRVWLGTFDTAEEAARALRRRGREFRGPKAKTNFSLPSDAHSPARAAPSESSSADLNPHGGAPVELDLTRRLGAGPTEAGVVTVAEPGGGLNPISGYQFFRGSRRWQSLPSGQRFFCLIRWLRPDMAAALQDEPGRGLVPQRRRVAERLGHFVRGG</sequence>
<feature type="compositionally biased region" description="Low complexity" evidence="7">
    <location>
        <begin position="54"/>
        <end position="68"/>
    </location>
</feature>
<dbReference type="InterPro" id="IPR016177">
    <property type="entry name" value="DNA-bd_dom_sf"/>
</dbReference>
<feature type="region of interest" description="Disordered" evidence="7">
    <location>
        <begin position="33"/>
        <end position="86"/>
    </location>
</feature>
<evidence type="ECO:0000256" key="1">
    <source>
        <dbReference type="ARBA" id="ARBA00004123"/>
    </source>
</evidence>
<dbReference type="EMBL" id="BMAC01000124">
    <property type="protein sequence ID" value="GFP86419.1"/>
    <property type="molecule type" value="Genomic_DNA"/>
</dbReference>
<dbReference type="SUPFAM" id="SSF54171">
    <property type="entry name" value="DNA-binding domain"/>
    <property type="match status" value="1"/>
</dbReference>
<name>A0A830BLR3_9LAMI</name>
<reference evidence="9" key="1">
    <citation type="submission" date="2020-07" db="EMBL/GenBank/DDBJ databases">
        <title>Ethylene signaling mediates host invasion by parasitic plants.</title>
        <authorList>
            <person name="Yoshida S."/>
        </authorList>
    </citation>
    <scope>NUCLEOTIDE SEQUENCE</scope>
    <source>
        <strain evidence="9">Okayama</strain>
    </source>
</reference>
<evidence type="ECO:0000256" key="7">
    <source>
        <dbReference type="SAM" id="MobiDB-lite"/>
    </source>
</evidence>
<evidence type="ECO:0000256" key="6">
    <source>
        <dbReference type="ARBA" id="ARBA00023242"/>
    </source>
</evidence>
<evidence type="ECO:0000256" key="2">
    <source>
        <dbReference type="ARBA" id="ARBA00022745"/>
    </source>
</evidence>
<protein>
    <submittedName>
        <fullName evidence="9">Ethylene-responsive transcription factor 4</fullName>
    </submittedName>
</protein>
<keyword evidence="2" id="KW-0936">Ethylene signaling pathway</keyword>
<keyword evidence="6" id="KW-0539">Nucleus</keyword>
<accession>A0A830BLR3</accession>
<dbReference type="PANTHER" id="PTHR31677:SF228">
    <property type="entry name" value="ETHYLENE-RESPONSIVE TRANSCRIPTION FACTOR 10-RELATED"/>
    <property type="match status" value="1"/>
</dbReference>
<evidence type="ECO:0000313" key="9">
    <source>
        <dbReference type="EMBL" id="GFP86419.1"/>
    </source>
</evidence>
<evidence type="ECO:0000256" key="4">
    <source>
        <dbReference type="ARBA" id="ARBA00023125"/>
    </source>
</evidence>
<dbReference type="GO" id="GO:0009873">
    <property type="term" value="P:ethylene-activated signaling pathway"/>
    <property type="evidence" value="ECO:0007669"/>
    <property type="project" value="UniProtKB-KW"/>
</dbReference>
<comment type="caution">
    <text evidence="9">The sequence shown here is derived from an EMBL/GenBank/DDBJ whole genome shotgun (WGS) entry which is preliminary data.</text>
</comment>
<dbReference type="GO" id="GO:0003700">
    <property type="term" value="F:DNA-binding transcription factor activity"/>
    <property type="evidence" value="ECO:0007669"/>
    <property type="project" value="InterPro"/>
</dbReference>
<keyword evidence="5" id="KW-0804">Transcription</keyword>
<dbReference type="GO" id="GO:0003677">
    <property type="term" value="F:DNA binding"/>
    <property type="evidence" value="ECO:0007669"/>
    <property type="project" value="UniProtKB-KW"/>
</dbReference>
<dbReference type="SMART" id="SM00380">
    <property type="entry name" value="AP2"/>
    <property type="match status" value="1"/>
</dbReference>
<keyword evidence="10" id="KW-1185">Reference proteome</keyword>
<organism evidence="9 10">
    <name type="scientific">Phtheirospermum japonicum</name>
    <dbReference type="NCBI Taxonomy" id="374723"/>
    <lineage>
        <taxon>Eukaryota</taxon>
        <taxon>Viridiplantae</taxon>
        <taxon>Streptophyta</taxon>
        <taxon>Embryophyta</taxon>
        <taxon>Tracheophyta</taxon>
        <taxon>Spermatophyta</taxon>
        <taxon>Magnoliopsida</taxon>
        <taxon>eudicotyledons</taxon>
        <taxon>Gunneridae</taxon>
        <taxon>Pentapetalae</taxon>
        <taxon>asterids</taxon>
        <taxon>lamiids</taxon>
        <taxon>Lamiales</taxon>
        <taxon>Orobanchaceae</taxon>
        <taxon>Orobanchaceae incertae sedis</taxon>
        <taxon>Phtheirospermum</taxon>
    </lineage>
</organism>
<dbReference type="Gene3D" id="3.30.730.10">
    <property type="entry name" value="AP2/ERF domain"/>
    <property type="match status" value="1"/>
</dbReference>
<feature type="domain" description="AP2/ERF" evidence="8">
    <location>
        <begin position="1"/>
        <end position="49"/>
    </location>
</feature>
<proteinExistence type="predicted"/>
<dbReference type="OrthoDB" id="1931494at2759"/>
<evidence type="ECO:0000313" key="10">
    <source>
        <dbReference type="Proteomes" id="UP000653305"/>
    </source>
</evidence>
<keyword evidence="3" id="KW-0805">Transcription regulation</keyword>
<gene>
    <name evidence="9" type="ORF">PHJA_000785700</name>
</gene>
<dbReference type="Proteomes" id="UP000653305">
    <property type="component" value="Unassembled WGS sequence"/>
</dbReference>
<dbReference type="PROSITE" id="PS51032">
    <property type="entry name" value="AP2_ERF"/>
    <property type="match status" value="1"/>
</dbReference>
<evidence type="ECO:0000256" key="3">
    <source>
        <dbReference type="ARBA" id="ARBA00023015"/>
    </source>
</evidence>
<evidence type="ECO:0000259" key="8">
    <source>
        <dbReference type="PROSITE" id="PS51032"/>
    </source>
</evidence>
<keyword evidence="4" id="KW-0238">DNA-binding</keyword>
<dbReference type="InterPro" id="IPR001471">
    <property type="entry name" value="AP2/ERF_dom"/>
</dbReference>
<comment type="subcellular location">
    <subcellularLocation>
        <location evidence="1">Nucleus</location>
    </subcellularLocation>
</comment>